<proteinExistence type="predicted"/>
<dbReference type="Gene3D" id="3.60.21.70">
    <property type="entry name" value="PhoD-like phosphatase"/>
    <property type="match status" value="1"/>
</dbReference>
<protein>
    <submittedName>
        <fullName evidence="4">Phospholipase D</fullName>
        <ecNumber evidence="4">3.1.4.4</ecNumber>
    </submittedName>
</protein>
<dbReference type="EMBL" id="PVNL01000142">
    <property type="protein sequence ID" value="PRP94304.1"/>
    <property type="molecule type" value="Genomic_DNA"/>
</dbReference>
<accession>A0A2S9XN56</accession>
<dbReference type="Pfam" id="PF09423">
    <property type="entry name" value="PhoD"/>
    <property type="match status" value="1"/>
</dbReference>
<evidence type="ECO:0000256" key="1">
    <source>
        <dbReference type="SAM" id="SignalP"/>
    </source>
</evidence>
<dbReference type="InterPro" id="IPR029052">
    <property type="entry name" value="Metallo-depent_PP-like"/>
</dbReference>
<evidence type="ECO:0000259" key="2">
    <source>
        <dbReference type="Pfam" id="PF09423"/>
    </source>
</evidence>
<keyword evidence="4" id="KW-0378">Hydrolase</keyword>
<feature type="chain" id="PRO_5015462719" evidence="1">
    <location>
        <begin position="29"/>
        <end position="562"/>
    </location>
</feature>
<feature type="signal peptide" evidence="1">
    <location>
        <begin position="1"/>
        <end position="28"/>
    </location>
</feature>
<dbReference type="InterPro" id="IPR038607">
    <property type="entry name" value="PhoD-like_sf"/>
</dbReference>
<comment type="caution">
    <text evidence="4">The sequence shown here is derived from an EMBL/GenBank/DDBJ whole genome shotgun (WGS) entry which is preliminary data.</text>
</comment>
<sequence length="562" mass="61587">MSITRRELLRRAGLLGVASLIPTFSACAADDVGGEAADDTGTGGTDGTGGPADDLPIYAWEGDPGPASVFTHGVASGDPLADSVILWTRISPDDPSAEVFFEAALDPEFGQRVAAGYLGTSDETRDHTIKLDLDGLDPATTYYYRFWVQGVVSPIGRTRTAPDGASDHLRFVVCSCSSLAHGYFHGYRHIGTRADIDAVIHLGDYIYEYASGAYGDIREYEPAHECLALADYRMRHAQYKRDADLQAAHRQHPFITTWDDHEVANDGFTDGAENHTADEGDWSTRKAAGKQAYFEWMPVREGEPGRIYRQLSYGDLVDLIVLDTRLEGREEQVTLSESDSLEQINDPERQLLGAEQEAWLLERLSTSTSQWKLLAQQILMGQIILQAGSGGEPNRPFITDPWDGYEAARRTVYAHIADNDIADVVVLTGDIHTSWANELTANPADPAVYDPDTGEGAVSVEFVTPGITSPGLPVDMATINLLLASNPHVKWVELEHRGYMTIDVNVDRIHCDWWHIEQDQIVLPDPVTPVHAQAYVVETLVSRLILGSEPAAEKADPPPLAP</sequence>
<dbReference type="PANTHER" id="PTHR43606:SF2">
    <property type="entry name" value="ALKALINE PHOSPHATASE FAMILY PROTEIN (AFU_ORTHOLOGUE AFUA_5G03860)"/>
    <property type="match status" value="1"/>
</dbReference>
<dbReference type="CDD" id="cd07389">
    <property type="entry name" value="MPP_PhoD"/>
    <property type="match status" value="1"/>
</dbReference>
<reference evidence="4 5" key="1">
    <citation type="submission" date="2018-03" db="EMBL/GenBank/DDBJ databases">
        <title>Draft Genome Sequences of the Obligatory Marine Myxobacteria Enhygromyxa salina SWB007.</title>
        <authorList>
            <person name="Poehlein A."/>
            <person name="Moghaddam J.A."/>
            <person name="Harms H."/>
            <person name="Alanjari M."/>
            <person name="Koenig G.M."/>
            <person name="Daniel R."/>
            <person name="Schaeberle T.F."/>
        </authorList>
    </citation>
    <scope>NUCLEOTIDE SEQUENCE [LARGE SCALE GENOMIC DNA]</scope>
    <source>
        <strain evidence="4 5">SWB007</strain>
    </source>
</reference>
<evidence type="ECO:0000313" key="4">
    <source>
        <dbReference type="EMBL" id="PRP94304.1"/>
    </source>
</evidence>
<dbReference type="GO" id="GO:0004630">
    <property type="term" value="F:phospholipase D activity"/>
    <property type="evidence" value="ECO:0007669"/>
    <property type="project" value="UniProtKB-EC"/>
</dbReference>
<dbReference type="EC" id="3.1.4.4" evidence="4"/>
<dbReference type="PANTHER" id="PTHR43606">
    <property type="entry name" value="PHOSPHATASE, PUTATIVE (AFU_ORTHOLOGUE AFUA_6G08710)-RELATED"/>
    <property type="match status" value="1"/>
</dbReference>
<keyword evidence="1" id="KW-0732">Signal</keyword>
<evidence type="ECO:0000313" key="5">
    <source>
        <dbReference type="Proteomes" id="UP000238823"/>
    </source>
</evidence>
<dbReference type="SUPFAM" id="SSF56300">
    <property type="entry name" value="Metallo-dependent phosphatases"/>
    <property type="match status" value="1"/>
</dbReference>
<dbReference type="Pfam" id="PF16655">
    <property type="entry name" value="PhoD_N"/>
    <property type="match status" value="1"/>
</dbReference>
<organism evidence="4 5">
    <name type="scientific">Enhygromyxa salina</name>
    <dbReference type="NCBI Taxonomy" id="215803"/>
    <lineage>
        <taxon>Bacteria</taxon>
        <taxon>Pseudomonadati</taxon>
        <taxon>Myxococcota</taxon>
        <taxon>Polyangia</taxon>
        <taxon>Nannocystales</taxon>
        <taxon>Nannocystaceae</taxon>
        <taxon>Enhygromyxa</taxon>
    </lineage>
</organism>
<dbReference type="InterPro" id="IPR018946">
    <property type="entry name" value="PhoD-like_MPP"/>
</dbReference>
<feature type="domain" description="Phospholipase D N-terminal" evidence="3">
    <location>
        <begin position="72"/>
        <end position="160"/>
    </location>
</feature>
<dbReference type="InterPro" id="IPR006311">
    <property type="entry name" value="TAT_signal"/>
</dbReference>
<dbReference type="InterPro" id="IPR032093">
    <property type="entry name" value="PhoD_N"/>
</dbReference>
<evidence type="ECO:0000259" key="3">
    <source>
        <dbReference type="Pfam" id="PF16655"/>
    </source>
</evidence>
<dbReference type="AlphaFoldDB" id="A0A2S9XN56"/>
<dbReference type="PROSITE" id="PS51257">
    <property type="entry name" value="PROKAR_LIPOPROTEIN"/>
    <property type="match status" value="1"/>
</dbReference>
<feature type="domain" description="PhoD-like phosphatase metallophosphatase" evidence="2">
    <location>
        <begin position="171"/>
        <end position="513"/>
    </location>
</feature>
<dbReference type="OrthoDB" id="327733at2"/>
<dbReference type="RefSeq" id="WP_146158674.1">
    <property type="nucleotide sequence ID" value="NZ_PVNL01000142.1"/>
</dbReference>
<dbReference type="Gene3D" id="2.60.40.380">
    <property type="entry name" value="Purple acid phosphatase-like, N-terminal"/>
    <property type="match status" value="1"/>
</dbReference>
<name>A0A2S9XN56_9BACT</name>
<dbReference type="Proteomes" id="UP000238823">
    <property type="component" value="Unassembled WGS sequence"/>
</dbReference>
<dbReference type="PROSITE" id="PS51318">
    <property type="entry name" value="TAT"/>
    <property type="match status" value="1"/>
</dbReference>
<dbReference type="InterPro" id="IPR052900">
    <property type="entry name" value="Phospholipid_Metab_Enz"/>
</dbReference>
<gene>
    <name evidence="4" type="primary">pld_2</name>
    <name evidence="4" type="ORF">ENSA7_78410</name>
</gene>